<dbReference type="RefSeq" id="WP_338193583.1">
    <property type="nucleotide sequence ID" value="NZ_AP027268.1"/>
</dbReference>
<keyword evidence="1" id="KW-0812">Transmembrane</keyword>
<proteinExistence type="predicted"/>
<gene>
    <name evidence="3" type="ORF">MACH07_20440</name>
</gene>
<evidence type="ECO:0000256" key="1">
    <source>
        <dbReference type="SAM" id="Phobius"/>
    </source>
</evidence>
<accession>A0AA48KLK2</accession>
<evidence type="ECO:0000313" key="3">
    <source>
        <dbReference type="EMBL" id="BDW93212.1"/>
    </source>
</evidence>
<reference evidence="3 4" key="1">
    <citation type="submission" date="2023-01" db="EMBL/GenBank/DDBJ databases">
        <title>Complete genome sequence of Muricauda aquimarina strain IFOP_LL357.</title>
        <authorList>
            <person name="Gajardo G."/>
            <person name="Ueki S."/>
            <person name="Maruyama F."/>
        </authorList>
    </citation>
    <scope>NUCLEOTIDE SEQUENCE [LARGE SCALE GENOMIC DNA]</scope>
    <source>
        <strain evidence="3 4">IFOP_LL357</strain>
    </source>
</reference>
<keyword evidence="4" id="KW-1185">Reference proteome</keyword>
<evidence type="ECO:0000313" key="4">
    <source>
        <dbReference type="Proteomes" id="UP001330184"/>
    </source>
</evidence>
<dbReference type="InterPro" id="IPR009589">
    <property type="entry name" value="PH_YyaB-like"/>
</dbReference>
<sequence>MEEEKQHKDVFDGSTETVVYPSKVGLELLIPVLLIFGIGIVGSFGESSLIGVIIQFAIMLVFVLLFFSISYTVSDEILTVTSLFVVKKNILIKDITRIVESNNPISAPAASLSRLEVYYGKYSSMVISPKDKMRFIEHLTRLSPTIQVELKKRNKK</sequence>
<organism evidence="3 4">
    <name type="scientific">Flagellimonas marinaquae</name>
    <dbReference type="NCBI Taxonomy" id="254955"/>
    <lineage>
        <taxon>Bacteria</taxon>
        <taxon>Pseudomonadati</taxon>
        <taxon>Bacteroidota</taxon>
        <taxon>Flavobacteriia</taxon>
        <taxon>Flavobacteriales</taxon>
        <taxon>Flavobacteriaceae</taxon>
        <taxon>Flagellimonas</taxon>
    </lineage>
</organism>
<dbReference type="AlphaFoldDB" id="A0AA48KLK2"/>
<feature type="transmembrane region" description="Helical" evidence="1">
    <location>
        <begin position="28"/>
        <end position="45"/>
    </location>
</feature>
<dbReference type="GO" id="GO:0030153">
    <property type="term" value="P:bacteriocin immunity"/>
    <property type="evidence" value="ECO:0007669"/>
    <property type="project" value="InterPro"/>
</dbReference>
<feature type="transmembrane region" description="Helical" evidence="1">
    <location>
        <begin position="52"/>
        <end position="73"/>
    </location>
</feature>
<keyword evidence="1" id="KW-1133">Transmembrane helix</keyword>
<evidence type="ECO:0000259" key="2">
    <source>
        <dbReference type="Pfam" id="PF06713"/>
    </source>
</evidence>
<keyword evidence="1" id="KW-0472">Membrane</keyword>
<dbReference type="Pfam" id="PF06713">
    <property type="entry name" value="bPH_4"/>
    <property type="match status" value="1"/>
</dbReference>
<feature type="domain" description="Uncharacterized protein YyaB-like PH" evidence="2">
    <location>
        <begin position="70"/>
        <end position="140"/>
    </location>
</feature>
<protein>
    <recommendedName>
        <fullName evidence="2">Uncharacterized protein YyaB-like PH domain-containing protein</fullName>
    </recommendedName>
</protein>
<dbReference type="Proteomes" id="UP001330184">
    <property type="component" value="Chromosome"/>
</dbReference>
<name>A0AA48KLK2_9FLAO</name>
<dbReference type="EMBL" id="AP027268">
    <property type="protein sequence ID" value="BDW93212.1"/>
    <property type="molecule type" value="Genomic_DNA"/>
</dbReference>